<reference evidence="9 10" key="1">
    <citation type="journal article" date="2017" name="Int. J. Syst. Evol. Microbiol.">
        <title>Aquarickettsiella crustaci n. gen. n. sp. (Gammaproteobacteria: Legionellales: Coxiellaceae); a bacterial pathogen of the freshwater crustacean: Gammarus fossarum (Malacostraca: Amphipoda).</title>
        <authorList>
            <person name="Bojko J."/>
            <person name="Dunn A.M."/>
            <person name="Stebbing P.D."/>
            <person name="Van Aerle R."/>
            <person name="Bacela-Spychalska K."/>
            <person name="Bean T.P."/>
            <person name="Stentiford G.D."/>
        </authorList>
    </citation>
    <scope>NUCLEOTIDE SEQUENCE [LARGE SCALE GENOMIC DNA]</scope>
    <source>
        <strain evidence="9">RA15029</strain>
    </source>
</reference>
<dbReference type="InterPro" id="IPR036259">
    <property type="entry name" value="MFS_trans_sf"/>
</dbReference>
<comment type="subcellular location">
    <subcellularLocation>
        <location evidence="1">Cell membrane</location>
        <topology evidence="1">Multi-pass membrane protein</topology>
    </subcellularLocation>
</comment>
<feature type="transmembrane region" description="Helical" evidence="7">
    <location>
        <begin position="287"/>
        <end position="305"/>
    </location>
</feature>
<evidence type="ECO:0000256" key="3">
    <source>
        <dbReference type="ARBA" id="ARBA00022475"/>
    </source>
</evidence>
<dbReference type="PROSITE" id="PS50850">
    <property type="entry name" value="MFS"/>
    <property type="match status" value="1"/>
</dbReference>
<evidence type="ECO:0000256" key="2">
    <source>
        <dbReference type="ARBA" id="ARBA00022448"/>
    </source>
</evidence>
<keyword evidence="5 7" id="KW-1133">Transmembrane helix</keyword>
<keyword evidence="6 7" id="KW-0472">Membrane</keyword>
<feature type="transmembrane region" description="Helical" evidence="7">
    <location>
        <begin position="84"/>
        <end position="103"/>
    </location>
</feature>
<evidence type="ECO:0000256" key="5">
    <source>
        <dbReference type="ARBA" id="ARBA00022989"/>
    </source>
</evidence>
<dbReference type="Pfam" id="PF07690">
    <property type="entry name" value="MFS_1"/>
    <property type="match status" value="2"/>
</dbReference>
<evidence type="ECO:0000256" key="1">
    <source>
        <dbReference type="ARBA" id="ARBA00004651"/>
    </source>
</evidence>
<feature type="transmembrane region" description="Helical" evidence="7">
    <location>
        <begin position="345"/>
        <end position="367"/>
    </location>
</feature>
<proteinExistence type="predicted"/>
<evidence type="ECO:0000259" key="8">
    <source>
        <dbReference type="PROSITE" id="PS50850"/>
    </source>
</evidence>
<feature type="transmembrane region" description="Helical" evidence="7">
    <location>
        <begin position="50"/>
        <end position="72"/>
    </location>
</feature>
<dbReference type="SUPFAM" id="SSF103473">
    <property type="entry name" value="MFS general substrate transporter"/>
    <property type="match status" value="1"/>
</dbReference>
<name>A0A370CJT3_9COXI</name>
<organism evidence="9 10">
    <name type="scientific">Candidatus Aquirickettsiella gammari</name>
    <dbReference type="NCBI Taxonomy" id="2016198"/>
    <lineage>
        <taxon>Bacteria</taxon>
        <taxon>Pseudomonadati</taxon>
        <taxon>Pseudomonadota</taxon>
        <taxon>Gammaproteobacteria</taxon>
        <taxon>Legionellales</taxon>
        <taxon>Coxiellaceae</taxon>
        <taxon>Candidatus Aquirickettsiella</taxon>
    </lineage>
</organism>
<feature type="transmembrane region" description="Helical" evidence="7">
    <location>
        <begin position="373"/>
        <end position="392"/>
    </location>
</feature>
<dbReference type="InterPro" id="IPR011701">
    <property type="entry name" value="MFS"/>
</dbReference>
<protein>
    <submittedName>
        <fullName evidence="9">MFS transporter</fullName>
    </submittedName>
</protein>
<keyword evidence="4 7" id="KW-0812">Transmembrane</keyword>
<feature type="transmembrane region" description="Helical" evidence="7">
    <location>
        <begin position="218"/>
        <end position="241"/>
    </location>
</feature>
<dbReference type="PRINTS" id="PR01035">
    <property type="entry name" value="TCRTETA"/>
</dbReference>
<feature type="transmembrane region" description="Helical" evidence="7">
    <location>
        <begin position="311"/>
        <end position="333"/>
    </location>
</feature>
<evidence type="ECO:0000313" key="10">
    <source>
        <dbReference type="Proteomes" id="UP000226429"/>
    </source>
</evidence>
<keyword evidence="2" id="KW-0813">Transport</keyword>
<comment type="caution">
    <text evidence="9">The sequence shown here is derived from an EMBL/GenBank/DDBJ whole genome shotgun (WGS) entry which is preliminary data.</text>
</comment>
<evidence type="ECO:0000256" key="7">
    <source>
        <dbReference type="SAM" id="Phobius"/>
    </source>
</evidence>
<dbReference type="InterPro" id="IPR020846">
    <property type="entry name" value="MFS_dom"/>
</dbReference>
<reference evidence="9 10" key="2">
    <citation type="journal article" date="2018" name="J. Invertebr. Pathol.">
        <title>'Candidatus Aquirickettsiella gammari' (Gammaproteobacteria: Legionellales: Coxiellaceae): A bacterial pathogen of the freshwater crustacean Gammarus fossarum (Malacostraca: Amphipoda).</title>
        <authorList>
            <person name="Bojko J."/>
            <person name="Dunn A.M."/>
            <person name="Stebbing P.D."/>
            <person name="van Aerle R."/>
            <person name="Bacela-Spychalska K."/>
            <person name="Bean T.P."/>
            <person name="Urrutia A."/>
            <person name="Stentiford G.D."/>
        </authorList>
    </citation>
    <scope>NUCLEOTIDE SEQUENCE [LARGE SCALE GENOMIC DNA]</scope>
    <source>
        <strain evidence="9">RA15029</strain>
    </source>
</reference>
<dbReference type="EMBL" id="NMOS02000001">
    <property type="protein sequence ID" value="RDH41108.1"/>
    <property type="molecule type" value="Genomic_DNA"/>
</dbReference>
<evidence type="ECO:0000256" key="6">
    <source>
        <dbReference type="ARBA" id="ARBA00023136"/>
    </source>
</evidence>
<dbReference type="AlphaFoldDB" id="A0A370CJT3"/>
<evidence type="ECO:0000313" key="9">
    <source>
        <dbReference type="EMBL" id="RDH41108.1"/>
    </source>
</evidence>
<dbReference type="InterPro" id="IPR001958">
    <property type="entry name" value="Tet-R_TetA/multi-R_MdtG-like"/>
</dbReference>
<accession>A0A370CJT3</accession>
<feature type="transmembrane region" description="Helical" evidence="7">
    <location>
        <begin position="109"/>
        <end position="129"/>
    </location>
</feature>
<feature type="domain" description="Major facilitator superfamily (MFS) profile" evidence="8">
    <location>
        <begin position="15"/>
        <end position="398"/>
    </location>
</feature>
<feature type="transmembrane region" description="Helical" evidence="7">
    <location>
        <begin position="141"/>
        <end position="163"/>
    </location>
</feature>
<evidence type="ECO:0000256" key="4">
    <source>
        <dbReference type="ARBA" id="ARBA00022692"/>
    </source>
</evidence>
<feature type="transmembrane region" description="Helical" evidence="7">
    <location>
        <begin position="169"/>
        <end position="191"/>
    </location>
</feature>
<keyword evidence="10" id="KW-1185">Reference proteome</keyword>
<feature type="transmembrane region" description="Helical" evidence="7">
    <location>
        <begin position="247"/>
        <end position="266"/>
    </location>
</feature>
<dbReference type="GO" id="GO:0005886">
    <property type="term" value="C:plasma membrane"/>
    <property type="evidence" value="ECO:0007669"/>
    <property type="project" value="UniProtKB-SubCell"/>
</dbReference>
<dbReference type="PANTHER" id="PTHR43414">
    <property type="entry name" value="MULTIDRUG RESISTANCE PROTEIN MDTG"/>
    <property type="match status" value="1"/>
</dbReference>
<feature type="transmembrane region" description="Helical" evidence="7">
    <location>
        <begin position="12"/>
        <end position="30"/>
    </location>
</feature>
<dbReference type="Gene3D" id="1.20.1250.20">
    <property type="entry name" value="MFS general substrate transporter like domains"/>
    <property type="match status" value="2"/>
</dbReference>
<keyword evidence="3" id="KW-1003">Cell membrane</keyword>
<sequence>MSITTSNSVWCQQTRLIILGQLIIITMLDMSDPYWPLILASFHSFTARTLQYWSGAIYMAPLLTTIFTTLLWTKIGERIGYKKMILRAGFALAATQGALFFFSNPWLILSIRLLQGALAGFTAAAQAWSLKITPVHVHSQIVGRLQSATAMGSIIGPILGGILANYYGYLSIFVTSGGVCLLLSGLLAHFLKENITKVQITKLKVKCIINKLKPYENLLFLLICFTQAARWMSTPFFALYVVEQLQASNIVLGVIYAVMALMMSLTTPNLGRIIDRQSDHFFWSKRFLVAALLLSGLVQCGFAFITKAYLALILSVFWGGSLGVISLVLFTFLLKGINDDRRSKVVGLGNTALKVGNLLGIILGTVVQAEAHFMISFMLIGFLYFVLAILAGRYELAR</sequence>
<dbReference type="GO" id="GO:0022857">
    <property type="term" value="F:transmembrane transporter activity"/>
    <property type="evidence" value="ECO:0007669"/>
    <property type="project" value="InterPro"/>
</dbReference>
<dbReference type="Proteomes" id="UP000226429">
    <property type="component" value="Unassembled WGS sequence"/>
</dbReference>
<dbReference type="PANTHER" id="PTHR43414:SF6">
    <property type="entry name" value="MULTIDRUG RESISTANCE PROTEIN MDTG"/>
    <property type="match status" value="1"/>
</dbReference>
<gene>
    <name evidence="9" type="ORF">CFE62_000360</name>
</gene>